<dbReference type="Gene3D" id="3.40.630.20">
    <property type="entry name" value="Peptidase C15, pyroglutamyl peptidase I-like"/>
    <property type="match status" value="1"/>
</dbReference>
<sequence length="262" mass="29068">MAPSVQLPNGNQEVLTGCHNEHAKEITILVTGFGPFQERYPVNPSYEIARRLPEFLPAKSPHKAVRIISYGTPVRVAYDGVRDLVPKLHQEYAGTVDVVLHIGMASGRKFYALERYGHRDGYNKNKDLDGRMPEADEGKTTFGDCPAKMTTSLDYENVMLNWQMNLLSIPEGRPGNGAEARPSEDAGHYLCDYIYFNSLAYCGRRGGEMEGGGDKARPVLFLHVPAESDPDMIKKGTEVTIALIHAIVDNFGKRQVDREEGA</sequence>
<evidence type="ECO:0000256" key="1">
    <source>
        <dbReference type="ARBA" id="ARBA00006641"/>
    </source>
</evidence>
<feature type="compositionally biased region" description="Basic and acidic residues" evidence="5">
    <location>
        <begin position="124"/>
        <end position="139"/>
    </location>
</feature>
<dbReference type="GO" id="GO:0008234">
    <property type="term" value="F:cysteine-type peptidase activity"/>
    <property type="evidence" value="ECO:0007669"/>
    <property type="project" value="UniProtKB-KW"/>
</dbReference>
<dbReference type="InterPro" id="IPR036440">
    <property type="entry name" value="Peptidase_C15-like_sf"/>
</dbReference>
<dbReference type="EMBL" id="LFZN01000046">
    <property type="protein sequence ID" value="KXT02082.1"/>
    <property type="molecule type" value="Genomic_DNA"/>
</dbReference>
<keyword evidence="3" id="KW-0378">Hydrolase</keyword>
<dbReference type="STRING" id="321146.A0A139HI49"/>
<evidence type="ECO:0000256" key="3">
    <source>
        <dbReference type="ARBA" id="ARBA00022801"/>
    </source>
</evidence>
<dbReference type="AlphaFoldDB" id="A0A139HI49"/>
<name>A0A139HI49_9PEZI</name>
<keyword evidence="7" id="KW-1185">Reference proteome</keyword>
<reference evidence="6 7" key="1">
    <citation type="submission" date="2015-07" db="EMBL/GenBank/DDBJ databases">
        <title>Comparative genomics of the Sigatoka disease complex on banana suggests a link between parallel evolutionary changes in Pseudocercospora fijiensis and Pseudocercospora eumusae and increased virulence on the banana host.</title>
        <authorList>
            <person name="Chang T.-C."/>
            <person name="Salvucci A."/>
            <person name="Crous P.W."/>
            <person name="Stergiopoulos I."/>
        </authorList>
    </citation>
    <scope>NUCLEOTIDE SEQUENCE [LARGE SCALE GENOMIC DNA]</scope>
    <source>
        <strain evidence="6 7">CBS 114824</strain>
    </source>
</reference>
<keyword evidence="4" id="KW-0788">Thiol protease</keyword>
<evidence type="ECO:0000256" key="2">
    <source>
        <dbReference type="ARBA" id="ARBA00022670"/>
    </source>
</evidence>
<feature type="region of interest" description="Disordered" evidence="5">
    <location>
        <begin position="124"/>
        <end position="143"/>
    </location>
</feature>
<comment type="similarity">
    <text evidence="1">Belongs to the peptidase C15 family.</text>
</comment>
<proteinExistence type="inferred from homology"/>
<evidence type="ECO:0000256" key="5">
    <source>
        <dbReference type="SAM" id="MobiDB-lite"/>
    </source>
</evidence>
<evidence type="ECO:0000313" key="6">
    <source>
        <dbReference type="EMBL" id="KXT02082.1"/>
    </source>
</evidence>
<keyword evidence="2" id="KW-0645">Protease</keyword>
<dbReference type="Proteomes" id="UP000070133">
    <property type="component" value="Unassembled WGS sequence"/>
</dbReference>
<accession>A0A139HI49</accession>
<organism evidence="6 7">
    <name type="scientific">Pseudocercospora eumusae</name>
    <dbReference type="NCBI Taxonomy" id="321146"/>
    <lineage>
        <taxon>Eukaryota</taxon>
        <taxon>Fungi</taxon>
        <taxon>Dikarya</taxon>
        <taxon>Ascomycota</taxon>
        <taxon>Pezizomycotina</taxon>
        <taxon>Dothideomycetes</taxon>
        <taxon>Dothideomycetidae</taxon>
        <taxon>Mycosphaerellales</taxon>
        <taxon>Mycosphaerellaceae</taxon>
        <taxon>Pseudocercospora</taxon>
    </lineage>
</organism>
<dbReference type="InterPro" id="IPR016125">
    <property type="entry name" value="Peptidase_C15-like"/>
</dbReference>
<dbReference type="PANTHER" id="PTHR23402:SF1">
    <property type="entry name" value="PYROGLUTAMYL-PEPTIDASE I"/>
    <property type="match status" value="1"/>
</dbReference>
<dbReference type="OrthoDB" id="407146at2759"/>
<dbReference type="SUPFAM" id="SSF53182">
    <property type="entry name" value="Pyrrolidone carboxyl peptidase (pyroglutamate aminopeptidase)"/>
    <property type="match status" value="1"/>
</dbReference>
<dbReference type="PANTHER" id="PTHR23402">
    <property type="entry name" value="PROTEASE FAMILY C15 PYROGLUTAMYL-PEPTIDASE I-RELATED"/>
    <property type="match status" value="1"/>
</dbReference>
<evidence type="ECO:0000313" key="7">
    <source>
        <dbReference type="Proteomes" id="UP000070133"/>
    </source>
</evidence>
<dbReference type="Pfam" id="PF01470">
    <property type="entry name" value="Peptidase_C15"/>
    <property type="match status" value="1"/>
</dbReference>
<evidence type="ECO:0008006" key="8">
    <source>
        <dbReference type="Google" id="ProtNLM"/>
    </source>
</evidence>
<comment type="caution">
    <text evidence="6">The sequence shown here is derived from an EMBL/GenBank/DDBJ whole genome shotgun (WGS) entry which is preliminary data.</text>
</comment>
<evidence type="ECO:0000256" key="4">
    <source>
        <dbReference type="ARBA" id="ARBA00022807"/>
    </source>
</evidence>
<protein>
    <recommendedName>
        <fullName evidence="8">Peptidase C15, pyroglutamyl peptidase I-like protein</fullName>
    </recommendedName>
</protein>
<dbReference type="GO" id="GO:0006508">
    <property type="term" value="P:proteolysis"/>
    <property type="evidence" value="ECO:0007669"/>
    <property type="project" value="UniProtKB-KW"/>
</dbReference>
<gene>
    <name evidence="6" type="ORF">AC578_6696</name>
</gene>